<evidence type="ECO:0000313" key="1">
    <source>
        <dbReference type="EMBL" id="MDQ1123001.1"/>
    </source>
</evidence>
<dbReference type="Proteomes" id="UP001226691">
    <property type="component" value="Unassembled WGS sequence"/>
</dbReference>
<gene>
    <name evidence="1" type="ORF">QE412_001574</name>
</gene>
<sequence length="317" mass="34721">MSPLDIPLLHRADLLAQGTDHHGLDRRLRAGTLARVRPGVYIDPRRAASFRPEEWIIVRARALARACSRPTVFSHQTAAALHGLPVLHPGERVHITLDERRRGSVAGAVRHRGELSTDDVVSRCGLHTTSLARTVADIARTAPFDEAVCALDGALRQVAVRAIGSYDETAAGAFTAESLALVERSSHGRARARRAIAFADGRAQLPGESISRIRLHELGFRAVRLQVAVTGPSASTYFVDFGIDEAKVWGEFDGRTKYLDDEMRAGRSTADVLLTEKRREDWIRGVTGRPVVRWGWADLRDAATLGARLSSFHVALP</sequence>
<reference evidence="1 2" key="1">
    <citation type="submission" date="2023-07" db="EMBL/GenBank/DDBJ databases">
        <title>Functional and genomic diversity of the sorghum phyllosphere microbiome.</title>
        <authorList>
            <person name="Shade A."/>
        </authorList>
    </citation>
    <scope>NUCLEOTIDE SEQUENCE [LARGE SCALE GENOMIC DNA]</scope>
    <source>
        <strain evidence="1 2">SORGH_AS_1207</strain>
    </source>
</reference>
<accession>A0ABU0TTL4</accession>
<evidence type="ECO:0008006" key="3">
    <source>
        <dbReference type="Google" id="ProtNLM"/>
    </source>
</evidence>
<dbReference type="EMBL" id="JAUTBF010000001">
    <property type="protein sequence ID" value="MDQ1123001.1"/>
    <property type="molecule type" value="Genomic_DNA"/>
</dbReference>
<name>A0ABU0TTL4_MICTR</name>
<evidence type="ECO:0000313" key="2">
    <source>
        <dbReference type="Proteomes" id="UP001226691"/>
    </source>
</evidence>
<proteinExistence type="predicted"/>
<dbReference type="RefSeq" id="WP_307481951.1">
    <property type="nucleotide sequence ID" value="NZ_JAUTBF010000001.1"/>
</dbReference>
<keyword evidence="2" id="KW-1185">Reference proteome</keyword>
<organism evidence="1 2">
    <name type="scientific">Microbacterium trichothecenolyticum</name>
    <name type="common">Aureobacterium trichothecenolyticum</name>
    <dbReference type="NCBI Taxonomy" id="69370"/>
    <lineage>
        <taxon>Bacteria</taxon>
        <taxon>Bacillati</taxon>
        <taxon>Actinomycetota</taxon>
        <taxon>Actinomycetes</taxon>
        <taxon>Micrococcales</taxon>
        <taxon>Microbacteriaceae</taxon>
        <taxon>Microbacterium</taxon>
    </lineage>
</organism>
<comment type="caution">
    <text evidence="1">The sequence shown here is derived from an EMBL/GenBank/DDBJ whole genome shotgun (WGS) entry which is preliminary data.</text>
</comment>
<protein>
    <recommendedName>
        <fullName evidence="3">Transcriptional regulator, AbiEi antitoxin, Type IV TA system</fullName>
    </recommendedName>
</protein>